<dbReference type="EMBL" id="CP036432">
    <property type="protein sequence ID" value="QDV82514.1"/>
    <property type="molecule type" value="Genomic_DNA"/>
</dbReference>
<dbReference type="Pfam" id="PF07635">
    <property type="entry name" value="PSCyt1"/>
    <property type="match status" value="1"/>
</dbReference>
<dbReference type="Gene3D" id="2.130.10.10">
    <property type="entry name" value="YVTN repeat-like/Quinoprotein amine dehydrogenase"/>
    <property type="match status" value="1"/>
</dbReference>
<proteinExistence type="predicted"/>
<feature type="domain" description="Cytochrome C Planctomycete-type" evidence="4">
    <location>
        <begin position="60"/>
        <end position="117"/>
    </location>
</feature>
<name>A0ABX5XKJ6_9BACT</name>
<sequence>MDRCSPSSPTLRRRNEADEMKLQTLVAVIVFVLCSGPSPALAAEPADFQRDVYPILEKYCVGCHNADDPQGGLVMDDFVGLMKGGETGVAITPGVPASSRLLMMVRGEVEPVMPPDGTDGPDERELEILARWIEQGAVGPQGEMPVKRELRTPSIKPSPGLVAPITAIARAPDGRTTARASYGRIEIRHATGDRDSKPTTEISDDQLGKINSLAFSSDATRLLVASGLTGAYGRAAIYDTESGALIREFVGHKDTLYAAVFSPDDTMLATAGYDRTIVLWDVASGNVVRRLTGHNGAIFDLAFSPDGTVLVSACADETVKVWNVEQGIRLDTLSQPEGEVFAVAVTHDGRHIVAVSADNRLRAWRLRSTQTPRINPLVATRFMDETPIVNFAIAPDDQSLVAISESGSVKRVRMSDWQPVASLESLPESGTDLFITADSLQVVISMMNGQVVSRPLPPIESQSTSRSEQELQPVWMDLGDAISLDESTLRQTLTKADAAADSAGILDVDRNVSIKGQIGRAGEVDLYRWPAHQGEVWAIDADAEMDSRLDPIVTVLDAAGEPVLRVRLQAVRDSYFTFRGKDSEQISDFRVFNWEEMQLGEYLYAAGEVTRLQMHPRGPDSGFNVYPGEGNRWTYFGTSGTTHALGEPAYIVRPLPAGAEPLANGLPVFDVYYENDDDPQRLAGKNSRLLFTAPADGLYTVRIGDTRGEGGSSYGYRLAIRPARPGFRPTTKAISKPLHPGTGREFQVQIDRLDGFDGAVTFEIDGLPDRLVSNFPLTIEAGQRFATGVIWADPNEEGWDGEIEPTLTASAMINATRVERQAGSLGKLKFDPSPAQVVPIIKPVDAEIAAHENWTLQVRRGETVSARVLVQRRDKFENEVSFGKEQSGRNASQGVYVDNIGLNGLLIVAGASQREFFVTADPTAVPGKRSFFLTAGVDGGLASHPITVEVLP</sequence>
<dbReference type="InterPro" id="IPR019775">
    <property type="entry name" value="WD40_repeat_CS"/>
</dbReference>
<dbReference type="SUPFAM" id="SSF46626">
    <property type="entry name" value="Cytochrome c"/>
    <property type="match status" value="1"/>
</dbReference>
<gene>
    <name evidence="5" type="ORF">TBK1r_14450</name>
</gene>
<dbReference type="InterPro" id="IPR036322">
    <property type="entry name" value="WD40_repeat_dom_sf"/>
</dbReference>
<dbReference type="InterPro" id="IPR011429">
    <property type="entry name" value="Cyt_c_Planctomycete-type"/>
</dbReference>
<dbReference type="PROSITE" id="PS50294">
    <property type="entry name" value="WD_REPEATS_REGION"/>
    <property type="match status" value="2"/>
</dbReference>
<evidence type="ECO:0000313" key="6">
    <source>
        <dbReference type="Proteomes" id="UP000318081"/>
    </source>
</evidence>
<feature type="repeat" description="WD" evidence="3">
    <location>
        <begin position="333"/>
        <end position="374"/>
    </location>
</feature>
<dbReference type="InterPro" id="IPR001680">
    <property type="entry name" value="WD40_rpt"/>
</dbReference>
<organism evidence="5 6">
    <name type="scientific">Stieleria magnilauensis</name>
    <dbReference type="NCBI Taxonomy" id="2527963"/>
    <lineage>
        <taxon>Bacteria</taxon>
        <taxon>Pseudomonadati</taxon>
        <taxon>Planctomycetota</taxon>
        <taxon>Planctomycetia</taxon>
        <taxon>Pirellulales</taxon>
        <taxon>Pirellulaceae</taxon>
        <taxon>Stieleria</taxon>
    </lineage>
</organism>
<evidence type="ECO:0000256" key="2">
    <source>
        <dbReference type="ARBA" id="ARBA00022737"/>
    </source>
</evidence>
<feature type="repeat" description="WD" evidence="3">
    <location>
        <begin position="249"/>
        <end position="290"/>
    </location>
</feature>
<feature type="repeat" description="WD" evidence="3">
    <location>
        <begin position="291"/>
        <end position="332"/>
    </location>
</feature>
<dbReference type="Proteomes" id="UP000318081">
    <property type="component" value="Chromosome"/>
</dbReference>
<dbReference type="CDD" id="cd00200">
    <property type="entry name" value="WD40"/>
    <property type="match status" value="1"/>
</dbReference>
<keyword evidence="2" id="KW-0677">Repeat</keyword>
<dbReference type="InterPro" id="IPR036909">
    <property type="entry name" value="Cyt_c-like_dom_sf"/>
</dbReference>
<accession>A0ABX5XKJ6</accession>
<dbReference type="SUPFAM" id="SSF50978">
    <property type="entry name" value="WD40 repeat-like"/>
    <property type="match status" value="1"/>
</dbReference>
<evidence type="ECO:0000313" key="5">
    <source>
        <dbReference type="EMBL" id="QDV82514.1"/>
    </source>
</evidence>
<keyword evidence="6" id="KW-1185">Reference proteome</keyword>
<evidence type="ECO:0000256" key="1">
    <source>
        <dbReference type="ARBA" id="ARBA00022574"/>
    </source>
</evidence>
<protein>
    <submittedName>
        <fullName evidence="5">WD domain, G-beta repeat</fullName>
    </submittedName>
</protein>
<reference evidence="5 6" key="1">
    <citation type="submission" date="2019-02" db="EMBL/GenBank/DDBJ databases">
        <title>Deep-cultivation of Planctomycetes and their phenomic and genomic characterization uncovers novel biology.</title>
        <authorList>
            <person name="Wiegand S."/>
            <person name="Jogler M."/>
            <person name="Boedeker C."/>
            <person name="Pinto D."/>
            <person name="Vollmers J."/>
            <person name="Rivas-Marin E."/>
            <person name="Kohn T."/>
            <person name="Peeters S.H."/>
            <person name="Heuer A."/>
            <person name="Rast P."/>
            <person name="Oberbeckmann S."/>
            <person name="Bunk B."/>
            <person name="Jeske O."/>
            <person name="Meyerdierks A."/>
            <person name="Storesund J.E."/>
            <person name="Kallscheuer N."/>
            <person name="Luecker S."/>
            <person name="Lage O.M."/>
            <person name="Pohl T."/>
            <person name="Merkel B.J."/>
            <person name="Hornburger P."/>
            <person name="Mueller R.-W."/>
            <person name="Bruemmer F."/>
            <person name="Labrenz M."/>
            <person name="Spormann A.M."/>
            <person name="Op den Camp H."/>
            <person name="Overmann J."/>
            <person name="Amann R."/>
            <person name="Jetten M.S.M."/>
            <person name="Mascher T."/>
            <person name="Medema M.H."/>
            <person name="Devos D.P."/>
            <person name="Kaster A.-K."/>
            <person name="Ovreas L."/>
            <person name="Rohde M."/>
            <person name="Galperin M.Y."/>
            <person name="Jogler C."/>
        </authorList>
    </citation>
    <scope>NUCLEOTIDE SEQUENCE [LARGE SCALE GENOMIC DNA]</scope>
    <source>
        <strain evidence="5 6">TBK1r</strain>
    </source>
</reference>
<dbReference type="PANTHER" id="PTHR19848">
    <property type="entry name" value="WD40 REPEAT PROTEIN"/>
    <property type="match status" value="1"/>
</dbReference>
<keyword evidence="1 3" id="KW-0853">WD repeat</keyword>
<dbReference type="SMART" id="SM00320">
    <property type="entry name" value="WD40"/>
    <property type="match status" value="4"/>
</dbReference>
<evidence type="ECO:0000256" key="3">
    <source>
        <dbReference type="PROSITE-ProRule" id="PRU00221"/>
    </source>
</evidence>
<dbReference type="Pfam" id="PF00400">
    <property type="entry name" value="WD40"/>
    <property type="match status" value="3"/>
</dbReference>
<evidence type="ECO:0000259" key="4">
    <source>
        <dbReference type="Pfam" id="PF07635"/>
    </source>
</evidence>
<dbReference type="PROSITE" id="PS00678">
    <property type="entry name" value="WD_REPEATS_1"/>
    <property type="match status" value="2"/>
</dbReference>
<dbReference type="PROSITE" id="PS50082">
    <property type="entry name" value="WD_REPEATS_2"/>
    <property type="match status" value="3"/>
</dbReference>
<dbReference type="PANTHER" id="PTHR19848:SF8">
    <property type="entry name" value="F-BOX AND WD REPEAT DOMAIN CONTAINING 7"/>
    <property type="match status" value="1"/>
</dbReference>
<dbReference type="InterPro" id="IPR015943">
    <property type="entry name" value="WD40/YVTN_repeat-like_dom_sf"/>
</dbReference>